<feature type="coiled-coil region" evidence="6">
    <location>
        <begin position="450"/>
        <end position="495"/>
    </location>
</feature>
<proteinExistence type="predicted"/>
<dbReference type="CDD" id="cd09242">
    <property type="entry name" value="BRO1_ScBro1_like"/>
    <property type="match status" value="1"/>
</dbReference>
<dbReference type="InterPro" id="IPR038499">
    <property type="entry name" value="BRO1_sf"/>
</dbReference>
<keyword evidence="10" id="KW-1185">Reference proteome</keyword>
<feature type="domain" description="BRO1" evidence="8">
    <location>
        <begin position="4"/>
        <end position="408"/>
    </location>
</feature>
<dbReference type="PANTHER" id="PTHR23030:SF30">
    <property type="entry name" value="TYROSINE-PROTEIN PHOSPHATASE NON-RECEPTOR TYPE 23"/>
    <property type="match status" value="1"/>
</dbReference>
<evidence type="ECO:0000256" key="7">
    <source>
        <dbReference type="SAM" id="MobiDB-lite"/>
    </source>
</evidence>
<dbReference type="Gene3D" id="1.25.40.280">
    <property type="entry name" value="alix/aip1 like domains"/>
    <property type="match status" value="1"/>
</dbReference>
<dbReference type="Gene3D" id="1.20.140.50">
    <property type="entry name" value="alix/aip1 like domains"/>
    <property type="match status" value="1"/>
</dbReference>
<organism evidence="9 10">
    <name type="scientific">Leucosporidium creatinivorum</name>
    <dbReference type="NCBI Taxonomy" id="106004"/>
    <lineage>
        <taxon>Eukaryota</taxon>
        <taxon>Fungi</taxon>
        <taxon>Dikarya</taxon>
        <taxon>Basidiomycota</taxon>
        <taxon>Pucciniomycotina</taxon>
        <taxon>Microbotryomycetes</taxon>
        <taxon>Leucosporidiales</taxon>
        <taxon>Leucosporidium</taxon>
    </lineage>
</organism>
<keyword evidence="3" id="KW-0963">Cytoplasm</keyword>
<dbReference type="SMART" id="SM01041">
    <property type="entry name" value="BRO1"/>
    <property type="match status" value="1"/>
</dbReference>
<sequence length="973" mass="106208">MASPLIFVPKKLTQDVDFAPHLRTVISRTYAEQPDAYADELAQLNRSRQDALRGSAGSDVTGRDLLYKYFGQLELLELRFPELRVPFPWNDAFTHGKISQLSLAYEKASVIFNIGATLSSLAASSPRSSPEGLKRAFHSFRCASGMFTYINDNFLHAPSTDLSREVVKVLVGLMGAQATEVFIETMGPGSAKGAGLRAKLCMQASSMYAGIVEEVKEWVTKGVFIREWSMLIQSKAKYFASLAQYSRSLADTTALKYGEALARLNLAESLAKEAHRLAQAFAGSFSTSSTSTSILPDAPVSLAEITKTHLSLVTDAKTKAQKDNDIVYNEVVPSEASLAAIEKGKDVAEPIPIHDVYATPDVQKIVGPDLFSKLVPLSVHESASMYSEEKAKLVRAEAERADLADGELVAALEYMGLPASLERFKSGAGGQDGLTDPGAQVRGWADEIRREEAGGRVEDLFNRLNSLKENAAKSLENASRDLEVESRECEAMRARYGGLWEQQPSSGLTRSYRQDIRSHRESLEQASASDGQAQGLWEGVRREVYILADPSGLALERAFVEAVGSSQAEPNLLDGDDGDEEEEETKQRVANISEALSKLSKVKKERVDVLKDLKERVQADDISHLLILNRKGSASVEPTLFATELEKFRAHQTRITTTIHHQQTTLSEISADFKLVTESKKAKATQGRWGEAERNKRDLTTRLGRAAQTYAEVRVGLQKGIQFYSDLAELVDGLKQQVSSFLRQRDEERGQLASAADIKQRLEGPRVASPSSGLERQMGGLDLGAGARSPPALPPQPPSWSQQPSYHQPPSQPSYPQPPSQPSYPTPSSQPAYSPAPPVPSPYASFPTTGAFSTAPSPPAPAPSRSPYAPTPPLPPPRRDSPPSPLLPSPSPTARSLRRPSPSAMALMELPLRLRRCLSRKGMGMERLSRLRLTDSSNSSSSSRMVTPSRSRRGRRGGIKRGREGGEGRGCSW</sequence>
<feature type="compositionally biased region" description="Low complexity" evidence="7">
    <location>
        <begin position="892"/>
        <end position="904"/>
    </location>
</feature>
<evidence type="ECO:0000259" key="8">
    <source>
        <dbReference type="PROSITE" id="PS51180"/>
    </source>
</evidence>
<accession>A0A1Y2ERP7</accession>
<dbReference type="GO" id="GO:0043328">
    <property type="term" value="P:protein transport to vacuole involved in ubiquitin-dependent protein catabolic process via the multivesicular body sorting pathway"/>
    <property type="evidence" value="ECO:0007669"/>
    <property type="project" value="TreeGrafter"/>
</dbReference>
<name>A0A1Y2ERP7_9BASI</name>
<gene>
    <name evidence="9" type="ORF">BCR35DRAFT_145599</name>
</gene>
<dbReference type="InterPro" id="IPR004328">
    <property type="entry name" value="BRO1_dom"/>
</dbReference>
<feature type="compositionally biased region" description="Pro residues" evidence="7">
    <location>
        <begin position="810"/>
        <end position="825"/>
    </location>
</feature>
<dbReference type="InParanoid" id="A0A1Y2ERP7"/>
<evidence type="ECO:0000256" key="3">
    <source>
        <dbReference type="ARBA" id="ARBA00022490"/>
    </source>
</evidence>
<evidence type="ECO:0000256" key="4">
    <source>
        <dbReference type="ARBA" id="ARBA00022753"/>
    </source>
</evidence>
<dbReference type="Pfam" id="PF13949">
    <property type="entry name" value="ALIX_LYPXL_bnd"/>
    <property type="match status" value="1"/>
</dbReference>
<keyword evidence="6" id="KW-0175">Coiled coil</keyword>
<reference evidence="9 10" key="1">
    <citation type="submission" date="2016-07" db="EMBL/GenBank/DDBJ databases">
        <title>Pervasive Adenine N6-methylation of Active Genes in Fungi.</title>
        <authorList>
            <consortium name="DOE Joint Genome Institute"/>
            <person name="Mondo S.J."/>
            <person name="Dannebaum R.O."/>
            <person name="Kuo R.C."/>
            <person name="Labutti K."/>
            <person name="Haridas S."/>
            <person name="Kuo A."/>
            <person name="Salamov A."/>
            <person name="Ahrendt S.R."/>
            <person name="Lipzen A."/>
            <person name="Sullivan W."/>
            <person name="Andreopoulos W.B."/>
            <person name="Clum A."/>
            <person name="Lindquist E."/>
            <person name="Daum C."/>
            <person name="Ramamoorthy G.K."/>
            <person name="Gryganskyi A."/>
            <person name="Culley D."/>
            <person name="Magnuson J.K."/>
            <person name="James T.Y."/>
            <person name="O'Malley M.A."/>
            <person name="Stajich J.E."/>
            <person name="Spatafora J.W."/>
            <person name="Visel A."/>
            <person name="Grigoriev I.V."/>
        </authorList>
    </citation>
    <scope>NUCLEOTIDE SEQUENCE [LARGE SCALE GENOMIC DNA]</scope>
    <source>
        <strain evidence="9 10">62-1032</strain>
    </source>
</reference>
<protein>
    <recommendedName>
        <fullName evidence="5">BRO domain-containing protein 1</fullName>
    </recommendedName>
</protein>
<feature type="region of interest" description="Disordered" evidence="7">
    <location>
        <begin position="923"/>
        <end position="973"/>
    </location>
</feature>
<feature type="compositionally biased region" description="Low complexity" evidence="7">
    <location>
        <begin position="934"/>
        <end position="949"/>
    </location>
</feature>
<feature type="compositionally biased region" description="Pro residues" evidence="7">
    <location>
        <begin position="856"/>
        <end position="891"/>
    </location>
</feature>
<feature type="region of interest" description="Disordered" evidence="7">
    <location>
        <begin position="752"/>
        <end position="909"/>
    </location>
</feature>
<dbReference type="STRING" id="106004.A0A1Y2ERP7"/>
<evidence type="ECO:0000256" key="5">
    <source>
        <dbReference type="ARBA" id="ARBA00041284"/>
    </source>
</evidence>
<dbReference type="FunCoup" id="A0A1Y2ERP7">
    <property type="interactions" value="335"/>
</dbReference>
<feature type="compositionally biased region" description="Basic residues" evidence="7">
    <location>
        <begin position="950"/>
        <end position="960"/>
    </location>
</feature>
<dbReference type="InterPro" id="IPR025304">
    <property type="entry name" value="ALIX_V_dom"/>
</dbReference>
<evidence type="ECO:0000256" key="1">
    <source>
        <dbReference type="ARBA" id="ARBA00004177"/>
    </source>
</evidence>
<evidence type="ECO:0000256" key="2">
    <source>
        <dbReference type="ARBA" id="ARBA00004496"/>
    </source>
</evidence>
<dbReference type="PROSITE" id="PS51180">
    <property type="entry name" value="BRO1"/>
    <property type="match status" value="1"/>
</dbReference>
<feature type="compositionally biased region" description="Low complexity" evidence="7">
    <location>
        <begin position="799"/>
        <end position="809"/>
    </location>
</feature>
<dbReference type="Proteomes" id="UP000193467">
    <property type="component" value="Unassembled WGS sequence"/>
</dbReference>
<dbReference type="EMBL" id="MCGR01000044">
    <property type="protein sequence ID" value="ORY73856.1"/>
    <property type="molecule type" value="Genomic_DNA"/>
</dbReference>
<dbReference type="Gene3D" id="1.20.120.560">
    <property type="entry name" value="alix/aip1 in complex with the ypdl late domain"/>
    <property type="match status" value="1"/>
</dbReference>
<dbReference type="PANTHER" id="PTHR23030">
    <property type="entry name" value="PCD6 INTERACTING PROTEIN-RELATED"/>
    <property type="match status" value="1"/>
</dbReference>
<dbReference type="Pfam" id="PF03097">
    <property type="entry name" value="BRO1"/>
    <property type="match status" value="1"/>
</dbReference>
<comment type="caution">
    <text evidence="9">The sequence shown here is derived from an EMBL/GenBank/DDBJ whole genome shotgun (WGS) entry which is preliminary data.</text>
</comment>
<dbReference type="GO" id="GO:0005768">
    <property type="term" value="C:endosome"/>
    <property type="evidence" value="ECO:0007669"/>
    <property type="project" value="UniProtKB-SubCell"/>
</dbReference>
<evidence type="ECO:0000313" key="9">
    <source>
        <dbReference type="EMBL" id="ORY73856.1"/>
    </source>
</evidence>
<evidence type="ECO:0000313" key="10">
    <source>
        <dbReference type="Proteomes" id="UP000193467"/>
    </source>
</evidence>
<keyword evidence="4" id="KW-0967">Endosome</keyword>
<comment type="subcellular location">
    <subcellularLocation>
        <location evidence="2">Cytoplasm</location>
    </subcellularLocation>
    <subcellularLocation>
        <location evidence="1">Endosome</location>
    </subcellularLocation>
</comment>
<dbReference type="OrthoDB" id="2141925at2759"/>
<feature type="compositionally biased region" description="Basic and acidic residues" evidence="7">
    <location>
        <begin position="923"/>
        <end position="933"/>
    </location>
</feature>
<dbReference type="AlphaFoldDB" id="A0A1Y2ERP7"/>
<evidence type="ECO:0000256" key="6">
    <source>
        <dbReference type="SAM" id="Coils"/>
    </source>
</evidence>